<comment type="caution">
    <text evidence="4">The sequence shown here is derived from an EMBL/GenBank/DDBJ whole genome shotgun (WGS) entry which is preliminary data.</text>
</comment>
<feature type="domain" description="DUF4367" evidence="3">
    <location>
        <begin position="238"/>
        <end position="350"/>
    </location>
</feature>
<proteinExistence type="predicted"/>
<evidence type="ECO:0000259" key="3">
    <source>
        <dbReference type="Pfam" id="PF14285"/>
    </source>
</evidence>
<feature type="region of interest" description="Disordered" evidence="1">
    <location>
        <begin position="59"/>
        <end position="104"/>
    </location>
</feature>
<dbReference type="EMBL" id="VIRB01000149">
    <property type="protein sequence ID" value="NDO71986.1"/>
    <property type="molecule type" value="Genomic_DNA"/>
</dbReference>
<dbReference type="AlphaFoldDB" id="A0A9X5CCR6"/>
<evidence type="ECO:0000313" key="4">
    <source>
        <dbReference type="EMBL" id="NDO71986.1"/>
    </source>
</evidence>
<keyword evidence="2" id="KW-0812">Transmembrane</keyword>
<dbReference type="InterPro" id="IPR025377">
    <property type="entry name" value="DUF4367"/>
</dbReference>
<accession>A0A9X5CCR6</accession>
<evidence type="ECO:0000256" key="1">
    <source>
        <dbReference type="SAM" id="MobiDB-lite"/>
    </source>
</evidence>
<gene>
    <name evidence="4" type="ORF">FMM80_26400</name>
</gene>
<dbReference type="OrthoDB" id="2068504at2"/>
<protein>
    <submittedName>
        <fullName evidence="4">DUF4367 domain-containing protein</fullName>
    </submittedName>
</protein>
<dbReference type="Proteomes" id="UP000474104">
    <property type="component" value="Unassembled WGS sequence"/>
</dbReference>
<keyword evidence="2" id="KW-1133">Transmembrane helix</keyword>
<evidence type="ECO:0000256" key="2">
    <source>
        <dbReference type="SAM" id="Phobius"/>
    </source>
</evidence>
<feature type="compositionally biased region" description="Basic and acidic residues" evidence="1">
    <location>
        <begin position="59"/>
        <end position="80"/>
    </location>
</feature>
<dbReference type="RefSeq" id="WP_004081859.1">
    <property type="nucleotide sequence ID" value="NZ_VIRB01000149.1"/>
</dbReference>
<feature type="transmembrane region" description="Helical" evidence="2">
    <location>
        <begin position="165"/>
        <end position="186"/>
    </location>
</feature>
<sequence>MQKQNESSITLSLHQEIEREVREIEKEMERHPELDELKVTEEMDRALLEEIQAYEAEMEERRRFAEKADEDVRSLEERSEGSGNPGNADRHSGENVSGRSGEFRKAEDSVEFSAELMPDLAKLSRISRGTAGDDGKGRKYIGFGEEGGREEKEGKVCYRRKKRKYWVVSLAAVLVIVLGVGVNSVGSKSYLKKIREIFVDEALMNMINVEDMEKQETEDIDEITAYREIKKKMSIEPVRIFYKPDDMKLADYKIYEEMLTARLLYKYQGEIIRYVLYVNDSDSSWGEKKEDIAIDEYFVTVNKVEIKVDEFEVPNSPESRKIADFEYKGVHYQLTGVMEKTEFDKILENLYFF</sequence>
<name>A0A9X5CCR6_9FIRM</name>
<reference evidence="4 5" key="1">
    <citation type="submission" date="2019-07" db="EMBL/GenBank/DDBJ databases">
        <title>Draft genome sequences of 15 bacterial species constituting the stable defined intestinal microbiota of the GM15 gnotobiotic mouse model.</title>
        <authorList>
            <person name="Elie C."/>
            <person name="Mathieu A."/>
            <person name="Saliou A."/>
            <person name="Darnaud M."/>
            <person name="Leulier F."/>
            <person name="Tamellini A."/>
        </authorList>
    </citation>
    <scope>NUCLEOTIDE SEQUENCE [LARGE SCALE GENOMIC DNA]</scope>
    <source>
        <strain evidence="5">ASF 502</strain>
    </source>
</reference>
<keyword evidence="2" id="KW-0472">Membrane</keyword>
<evidence type="ECO:0000313" key="5">
    <source>
        <dbReference type="Proteomes" id="UP000474104"/>
    </source>
</evidence>
<organism evidence="4 5">
    <name type="scientific">Schaedlerella arabinosiphila</name>
    <dbReference type="NCBI Taxonomy" id="2044587"/>
    <lineage>
        <taxon>Bacteria</taxon>
        <taxon>Bacillati</taxon>
        <taxon>Bacillota</taxon>
        <taxon>Clostridia</taxon>
        <taxon>Lachnospirales</taxon>
        <taxon>Lachnospiraceae</taxon>
        <taxon>Schaedlerella</taxon>
    </lineage>
</organism>
<dbReference type="Pfam" id="PF14285">
    <property type="entry name" value="DUF4367"/>
    <property type="match status" value="1"/>
</dbReference>